<organism evidence="2 3">
    <name type="scientific">Rhizoctonia solani</name>
    <dbReference type="NCBI Taxonomy" id="456999"/>
    <lineage>
        <taxon>Eukaryota</taxon>
        <taxon>Fungi</taxon>
        <taxon>Dikarya</taxon>
        <taxon>Basidiomycota</taxon>
        <taxon>Agaricomycotina</taxon>
        <taxon>Agaricomycetes</taxon>
        <taxon>Cantharellales</taxon>
        <taxon>Ceratobasidiaceae</taxon>
        <taxon>Rhizoctonia</taxon>
    </lineage>
</organism>
<evidence type="ECO:0000256" key="1">
    <source>
        <dbReference type="SAM" id="MobiDB-lite"/>
    </source>
</evidence>
<gene>
    <name evidence="2" type="ORF">RDB_LOCUS57362</name>
</gene>
<accession>A0A8H3BCE7</accession>
<name>A0A8H3BCE7_9AGAM</name>
<protein>
    <recommendedName>
        <fullName evidence="4">CHAT domain-containing protein</fullName>
    </recommendedName>
</protein>
<dbReference type="Gene3D" id="1.25.40.10">
    <property type="entry name" value="Tetratricopeptide repeat domain"/>
    <property type="match status" value="2"/>
</dbReference>
<dbReference type="SUPFAM" id="SSF48452">
    <property type="entry name" value="TPR-like"/>
    <property type="match status" value="1"/>
</dbReference>
<reference evidence="2" key="1">
    <citation type="submission" date="2021-01" db="EMBL/GenBank/DDBJ databases">
        <authorList>
            <person name="Kaushik A."/>
        </authorList>
    </citation>
    <scope>NUCLEOTIDE SEQUENCE</scope>
    <source>
        <strain evidence="2">AG4-RS23</strain>
    </source>
</reference>
<feature type="compositionally biased region" description="Polar residues" evidence="1">
    <location>
        <begin position="490"/>
        <end position="512"/>
    </location>
</feature>
<dbReference type="InterPro" id="IPR011990">
    <property type="entry name" value="TPR-like_helical_dom_sf"/>
</dbReference>
<dbReference type="EMBL" id="CAJMWY010000959">
    <property type="protein sequence ID" value="CAE6452856.1"/>
    <property type="molecule type" value="Genomic_DNA"/>
</dbReference>
<comment type="caution">
    <text evidence="2">The sequence shown here is derived from an EMBL/GenBank/DDBJ whole genome shotgun (WGS) entry which is preliminary data.</text>
</comment>
<dbReference type="Proteomes" id="UP000663861">
    <property type="component" value="Unassembled WGS sequence"/>
</dbReference>
<evidence type="ECO:0000313" key="2">
    <source>
        <dbReference type="EMBL" id="CAE6452856.1"/>
    </source>
</evidence>
<proteinExistence type="predicted"/>
<evidence type="ECO:0000313" key="3">
    <source>
        <dbReference type="Proteomes" id="UP000663861"/>
    </source>
</evidence>
<feature type="region of interest" description="Disordered" evidence="1">
    <location>
        <begin position="489"/>
        <end position="512"/>
    </location>
</feature>
<sequence length="737" mass="82780">MSFPPTSASDEDTISQLTEIGIHHIRRFERLGEVDDVDKAVEYMSIALALTPDDHSTLPTLLMILGKCYSDRFQRLSELSDIRRAIECETRALSLTPDDHPDMPARLVSVGLSHCIRYQRVQELEDLNQGREYMSIALTLTPQDHPELAYRLTSLGALHGERFKALGELADLQKAIECHSRAVALTPTDHPHFPHRLTSLGISHGDRFQRLGELADLQKAIECFSRAVALTPTDHPDFPHRLTSLGVSHSDRFKRLGELADLDNAIQSMSHALTLTSDDHPHMPNYLRNIALAFKNRFTHSHRLHDIQTATTYASCSVALTHHGHSALPDLYHYLAKFQFFQSRATDDLPLMQHSLYSYRSACQVAIGSPRVRFAAALEWASLASTCHLLQPMEAYQSTIDLLPQFIWLGATTSQRYHDLNKAKNLAVQAASAAIHCSEYMLAIEWLEHARCVVWNQSLMLRSPLDQLQASYPDLAVRLHTVANRLHDAGTQSRESLQESSGESVTEQAAQQHRQLAQEYDDLLSKARQLPGFENFLKPTKADGLIRAARYGPIVVINCDTDRSDALLIQPGHDQVTHIPLPGFTLDKAQRVRRRLDLAVRGKQPMERGDRRPVIHQESQDDFGSMLATLWYDIVKPVLDYLGYTTNISTCSLPHVTWCPTGVLSFLPLHAAGDYDRPASRVFDYVVSSYTPTLTALLTSTKWYLRRDCRVLTVAQGATPGHTPLPGTIQELTHVHQ</sequence>
<feature type="non-terminal residue" evidence="2">
    <location>
        <position position="737"/>
    </location>
</feature>
<dbReference type="PANTHER" id="PTHR19959:SF119">
    <property type="entry name" value="FUNGAL LIPASE-LIKE DOMAIN-CONTAINING PROTEIN"/>
    <property type="match status" value="1"/>
</dbReference>
<dbReference type="PANTHER" id="PTHR19959">
    <property type="entry name" value="KINESIN LIGHT CHAIN"/>
    <property type="match status" value="1"/>
</dbReference>
<evidence type="ECO:0008006" key="4">
    <source>
        <dbReference type="Google" id="ProtNLM"/>
    </source>
</evidence>
<dbReference type="AlphaFoldDB" id="A0A8H3BCE7"/>